<dbReference type="EMBL" id="JBHUGI010000034">
    <property type="protein sequence ID" value="MFD1929323.1"/>
    <property type="molecule type" value="Genomic_DNA"/>
</dbReference>
<dbReference type="InterPro" id="IPR034714">
    <property type="entry name" value="TagA_TarA"/>
</dbReference>
<dbReference type="NCBIfam" id="TIGR00696">
    <property type="entry name" value="wecG_tagA_cpsF"/>
    <property type="match status" value="1"/>
</dbReference>
<proteinExistence type="inferred from homology"/>
<comment type="similarity">
    <text evidence="5">Belongs to the glycosyltransferase 26 family. TagA/TarA subfamily.</text>
</comment>
<keyword evidence="3 5" id="KW-0777">Teichoic acid biosynthesis</keyword>
<evidence type="ECO:0000256" key="1">
    <source>
        <dbReference type="ARBA" id="ARBA00022676"/>
    </source>
</evidence>
<keyword evidence="7" id="KW-1185">Reference proteome</keyword>
<name>A0ABW4SIE7_9BACL</name>
<dbReference type="HAMAP" id="MF_02070">
    <property type="entry name" value="TagA_TarA"/>
    <property type="match status" value="1"/>
</dbReference>
<dbReference type="EC" id="2.4.1.187" evidence="5"/>
<dbReference type="Proteomes" id="UP001597218">
    <property type="component" value="Unassembled WGS sequence"/>
</dbReference>
<comment type="caution">
    <text evidence="6">The sequence shown here is derived from an EMBL/GenBank/DDBJ whole genome shotgun (WGS) entry which is preliminary data.</text>
</comment>
<comment type="function">
    <text evidence="5">Catalyzes the conversion of GlcNAc-PP-undecaprenol into ManNAc-GlcNAc-PP-undecaprenol, the first committed lipid intermediate in the de novo synthesis of teichoic acid.</text>
</comment>
<keyword evidence="4 5" id="KW-0961">Cell wall biogenesis/degradation</keyword>
<dbReference type="RefSeq" id="WP_381539362.1">
    <property type="nucleotide sequence ID" value="NZ_JBHUGI010000034.1"/>
</dbReference>
<dbReference type="PANTHER" id="PTHR34136:SF1">
    <property type="entry name" value="UDP-N-ACETYL-D-MANNOSAMINURONIC ACID TRANSFERASE"/>
    <property type="match status" value="1"/>
</dbReference>
<comment type="catalytic activity">
    <reaction evidence="5">
        <text>UDP-N-acetyl-alpha-D-mannosamine + N-acetyl-alpha-D-glucosaminyl-di-trans,octa-cis-undecaprenyl diphosphate = N-acetyl-beta-D-mannosaminyl-(1-&gt;4)-N-acetyl-alpha-D-glucosaminyl di-trans,octa-cis-undecaprenyl diphosphate + UDP + H(+)</text>
        <dbReference type="Rhea" id="RHEA:16053"/>
        <dbReference type="ChEBI" id="CHEBI:15378"/>
        <dbReference type="ChEBI" id="CHEBI:58223"/>
        <dbReference type="ChEBI" id="CHEBI:62959"/>
        <dbReference type="ChEBI" id="CHEBI:68623"/>
        <dbReference type="ChEBI" id="CHEBI:132210"/>
        <dbReference type="EC" id="2.4.1.187"/>
    </reaction>
</comment>
<organism evidence="6 7">
    <name type="scientific">Sporosarcina siberiensis</name>
    <dbReference type="NCBI Taxonomy" id="1365606"/>
    <lineage>
        <taxon>Bacteria</taxon>
        <taxon>Bacillati</taxon>
        <taxon>Bacillota</taxon>
        <taxon>Bacilli</taxon>
        <taxon>Bacillales</taxon>
        <taxon>Caryophanaceae</taxon>
        <taxon>Sporosarcina</taxon>
    </lineage>
</organism>
<reference evidence="7" key="1">
    <citation type="journal article" date="2019" name="Int. J. Syst. Evol. Microbiol.">
        <title>The Global Catalogue of Microorganisms (GCM) 10K type strain sequencing project: providing services to taxonomists for standard genome sequencing and annotation.</title>
        <authorList>
            <consortium name="The Broad Institute Genomics Platform"/>
            <consortium name="The Broad Institute Genome Sequencing Center for Infectious Disease"/>
            <person name="Wu L."/>
            <person name="Ma J."/>
        </authorList>
    </citation>
    <scope>NUCLEOTIDE SEQUENCE [LARGE SCALE GENOMIC DNA]</scope>
    <source>
        <strain evidence="7">CGMCC 4.7177</strain>
    </source>
</reference>
<dbReference type="InterPro" id="IPR004629">
    <property type="entry name" value="WecG_TagA_CpsF"/>
</dbReference>
<keyword evidence="2 5" id="KW-0808">Transferase</keyword>
<gene>
    <name evidence="6" type="ORF">ACFSFY_14875</name>
</gene>
<evidence type="ECO:0000256" key="4">
    <source>
        <dbReference type="ARBA" id="ARBA00023316"/>
    </source>
</evidence>
<protein>
    <recommendedName>
        <fullName evidence="5">N-acetylglucosaminyldiphosphoundecaprenol N-acetyl-beta-D-mannosaminyltransferase</fullName>
        <ecNumber evidence="5">2.4.1.187</ecNumber>
    </recommendedName>
    <alternativeName>
        <fullName evidence="5">N-acetylmannosaminyltransferase</fullName>
    </alternativeName>
    <alternativeName>
        <fullName evidence="5">UDP-N-acetylmannosamine transferase</fullName>
    </alternativeName>
    <alternativeName>
        <fullName evidence="5">UDP-N-acetylmannosamine:N-acetylglucosaminyl pyrophosphorylundecaprenol N-acetylmannosaminyltransferase</fullName>
    </alternativeName>
</protein>
<keyword evidence="1 5" id="KW-0328">Glycosyltransferase</keyword>
<dbReference type="PANTHER" id="PTHR34136">
    <property type="match status" value="1"/>
</dbReference>
<dbReference type="CDD" id="cd06533">
    <property type="entry name" value="Glyco_transf_WecG_TagA"/>
    <property type="match status" value="1"/>
</dbReference>
<comment type="pathway">
    <text evidence="5">Cell wall biogenesis; teichoic acid biosynthesis.</text>
</comment>
<evidence type="ECO:0000256" key="3">
    <source>
        <dbReference type="ARBA" id="ARBA00022944"/>
    </source>
</evidence>
<evidence type="ECO:0000256" key="5">
    <source>
        <dbReference type="HAMAP-Rule" id="MF_02070"/>
    </source>
</evidence>
<evidence type="ECO:0000256" key="2">
    <source>
        <dbReference type="ARBA" id="ARBA00022679"/>
    </source>
</evidence>
<accession>A0ABW4SIE7</accession>
<sequence length="249" mass="28461">MTKTKKLIKILGVSFIDTTLQQLVERLHDSIIHNKKRFVVTANPEIVMNANKDEEYMKDIQKADYVTADGIGIVKAAQLLKTPLPERVSGYEIMLELLKLANQNSYKVYFIGATEDTLHKTIQNVERDYENLEIVGSQNGFFDWSDDQITQKIIKAEPHIVFVALGAPLQEKWISKHIHLFDKGIFIGIGGSFDVIAGTVKRAPVLWQKANLEWLYRIIKQPVRIKRSIAIPQFILQVFKEKLKGTSKE</sequence>
<evidence type="ECO:0000313" key="6">
    <source>
        <dbReference type="EMBL" id="MFD1929323.1"/>
    </source>
</evidence>
<evidence type="ECO:0000313" key="7">
    <source>
        <dbReference type="Proteomes" id="UP001597218"/>
    </source>
</evidence>
<dbReference type="Pfam" id="PF03808">
    <property type="entry name" value="Glyco_tran_WecG"/>
    <property type="match status" value="1"/>
</dbReference>